<dbReference type="Gene3D" id="3.40.630.30">
    <property type="match status" value="1"/>
</dbReference>
<organism evidence="6 7">
    <name type="scientific">Marinilactibacillus piezotolerans</name>
    <dbReference type="NCBI Taxonomy" id="258723"/>
    <lineage>
        <taxon>Bacteria</taxon>
        <taxon>Bacillati</taxon>
        <taxon>Bacillota</taxon>
        <taxon>Bacilli</taxon>
        <taxon>Lactobacillales</taxon>
        <taxon>Carnobacteriaceae</taxon>
        <taxon>Marinilactibacillus</taxon>
    </lineage>
</organism>
<reference evidence="7" key="1">
    <citation type="submission" date="2016-10" db="EMBL/GenBank/DDBJ databases">
        <authorList>
            <person name="Varghese N."/>
            <person name="Submissions S."/>
        </authorList>
    </citation>
    <scope>NUCLEOTIDE SEQUENCE [LARGE SCALE GENOMIC DNA]</scope>
    <source>
        <strain evidence="7">DSM 16108</strain>
    </source>
</reference>
<feature type="domain" description="N-acetyltransferase" evidence="5">
    <location>
        <begin position="42"/>
        <end position="189"/>
    </location>
</feature>
<name>A0A1I3WBY5_9LACT</name>
<dbReference type="OrthoDB" id="9794566at2"/>
<dbReference type="PANTHER" id="PTHR43420:SF44">
    <property type="entry name" value="ACETYLTRANSFERASE YPEA"/>
    <property type="match status" value="1"/>
</dbReference>
<evidence type="ECO:0000256" key="4">
    <source>
        <dbReference type="ARBA" id="ARBA00023315"/>
    </source>
</evidence>
<keyword evidence="7" id="KW-1185">Reference proteome</keyword>
<dbReference type="InterPro" id="IPR050680">
    <property type="entry name" value="YpeA/RimI_acetyltransf"/>
</dbReference>
<evidence type="ECO:0000256" key="3">
    <source>
        <dbReference type="ARBA" id="ARBA00022679"/>
    </source>
</evidence>
<evidence type="ECO:0000259" key="5">
    <source>
        <dbReference type="PROSITE" id="PS51186"/>
    </source>
</evidence>
<keyword evidence="4" id="KW-0012">Acyltransferase</keyword>
<protein>
    <submittedName>
        <fullName evidence="6">Ribosomal-protein-alanine N-acetyltransferase</fullName>
    </submittedName>
</protein>
<dbReference type="InterPro" id="IPR006464">
    <property type="entry name" value="AcTrfase_RimI/Ard1"/>
</dbReference>
<proteinExistence type="inferred from homology"/>
<dbReference type="AlphaFoldDB" id="A0A1I3WBY5"/>
<evidence type="ECO:0000256" key="1">
    <source>
        <dbReference type="ARBA" id="ARBA00005395"/>
    </source>
</evidence>
<dbReference type="SUPFAM" id="SSF55729">
    <property type="entry name" value="Acyl-CoA N-acyltransferases (Nat)"/>
    <property type="match status" value="1"/>
</dbReference>
<dbReference type="InterPro" id="IPR000182">
    <property type="entry name" value="GNAT_dom"/>
</dbReference>
<dbReference type="InterPro" id="IPR016181">
    <property type="entry name" value="Acyl_CoA_acyltransferase"/>
</dbReference>
<comment type="similarity">
    <text evidence="1">Belongs to the acetyltransferase family. RimI subfamily.</text>
</comment>
<evidence type="ECO:0000256" key="2">
    <source>
        <dbReference type="ARBA" id="ARBA00022490"/>
    </source>
</evidence>
<dbReference type="RefSeq" id="WP_091896226.1">
    <property type="nucleotide sequence ID" value="NZ_FOSJ01000007.1"/>
</dbReference>
<dbReference type="PANTHER" id="PTHR43420">
    <property type="entry name" value="ACETYLTRANSFERASE"/>
    <property type="match status" value="1"/>
</dbReference>
<dbReference type="GO" id="GO:0008080">
    <property type="term" value="F:N-acetyltransferase activity"/>
    <property type="evidence" value="ECO:0007669"/>
    <property type="project" value="InterPro"/>
</dbReference>
<evidence type="ECO:0000313" key="7">
    <source>
        <dbReference type="Proteomes" id="UP000199589"/>
    </source>
</evidence>
<keyword evidence="3 6" id="KW-0808">Transferase</keyword>
<evidence type="ECO:0000313" key="6">
    <source>
        <dbReference type="EMBL" id="SFK05048.1"/>
    </source>
</evidence>
<dbReference type="Proteomes" id="UP000199589">
    <property type="component" value="Unassembled WGS sequence"/>
</dbReference>
<dbReference type="PROSITE" id="PS51186">
    <property type="entry name" value="GNAT"/>
    <property type="match status" value="1"/>
</dbReference>
<dbReference type="NCBIfam" id="TIGR01575">
    <property type="entry name" value="rimI"/>
    <property type="match status" value="1"/>
</dbReference>
<dbReference type="CDD" id="cd04301">
    <property type="entry name" value="NAT_SF"/>
    <property type="match status" value="1"/>
</dbReference>
<dbReference type="Pfam" id="PF00583">
    <property type="entry name" value="Acetyltransf_1"/>
    <property type="match status" value="1"/>
</dbReference>
<keyword evidence="2" id="KW-0963">Cytoplasm</keyword>
<accession>A0A1I3WBY5</accession>
<gene>
    <name evidence="6" type="ORF">SAMN04488569_100770</name>
</gene>
<sequence>MKNIKQWLADKLPKHTHTFPLPIADRVELKHNFFALNDQDFFNVQIATEDDIEAIISIEKLCYSGQTPWNRSALLHEIRYNKNAFYIVVTDDQTPVAFLGTWFVSEEAHITNIATVPAYESKGIATFLINELKRIALAEEIKIISLEVRVSNQRAQSLYRKMEFENGRIKKGYYINDHEDALEMAMMLGK</sequence>
<dbReference type="EMBL" id="FOSJ01000007">
    <property type="protein sequence ID" value="SFK05048.1"/>
    <property type="molecule type" value="Genomic_DNA"/>
</dbReference>